<evidence type="ECO:0000259" key="8">
    <source>
        <dbReference type="PROSITE" id="PS51370"/>
    </source>
</evidence>
<keyword evidence="4" id="KW-0238">DNA-binding</keyword>
<sequence>MFSSTTNISPFAHLPSSSYPSLPTLTSQDSGDVLLHLHHDLLSRAILVPDNPQITEYLIGMPILNNPTMTKKVDVIHTLNGGFLDGSGFLPQKKPAKKDRHSKICTAQGVRDRRVRLSIEIAREFFDLQDMLGFDKASKTLGWLLTKSKSAIKELAKMKGIRNASSFTSECEVASEGGELGRAVSRSEALLGVFNEKKMKKSQKASTIHLPAKESREKARARARERAREKMFTPGIHDLKTFPETSPEILNQFKSHNILPQEVEELGSNLAQRELDFVQKRKMPTAISGYHQNPYFPDFPNNWNINGEVGHSTISAVTNLYL</sequence>
<evidence type="ECO:0000256" key="3">
    <source>
        <dbReference type="ARBA" id="ARBA00023015"/>
    </source>
</evidence>
<feature type="domain" description="R" evidence="8">
    <location>
        <begin position="213"/>
        <end position="230"/>
    </location>
</feature>
<dbReference type="GO" id="GO:0003700">
    <property type="term" value="F:DNA-binding transcription factor activity"/>
    <property type="evidence" value="ECO:0007669"/>
    <property type="project" value="InterPro"/>
</dbReference>
<keyword evidence="10" id="KW-1185">Reference proteome</keyword>
<dbReference type="InterPro" id="IPR017888">
    <property type="entry name" value="CYC/TB1_R_domain"/>
</dbReference>
<dbReference type="Pfam" id="PF03634">
    <property type="entry name" value="TCP"/>
    <property type="match status" value="1"/>
</dbReference>
<protein>
    <submittedName>
        <fullName evidence="9">Uncharacterized protein</fullName>
    </submittedName>
</protein>
<evidence type="ECO:0000256" key="1">
    <source>
        <dbReference type="ARBA" id="ARBA00004123"/>
    </source>
</evidence>
<gene>
    <name evidence="9" type="ORF">SLEP1_g10675</name>
</gene>
<keyword evidence="3" id="KW-0805">Transcription regulation</keyword>
<evidence type="ECO:0000256" key="6">
    <source>
        <dbReference type="ARBA" id="ARBA00023242"/>
    </source>
</evidence>
<dbReference type="GO" id="GO:2000032">
    <property type="term" value="P:regulation of secondary shoot formation"/>
    <property type="evidence" value="ECO:0007669"/>
    <property type="project" value="TreeGrafter"/>
</dbReference>
<dbReference type="PANTHER" id="PTHR31072">
    <property type="entry name" value="TRANSCRIPTION FACTOR TCP4-RELATED"/>
    <property type="match status" value="1"/>
</dbReference>
<accession>A0AAV5IGQ0</accession>
<keyword evidence="2" id="KW-0217">Developmental protein</keyword>
<keyword evidence="5" id="KW-0804">Transcription</keyword>
<evidence type="ECO:0000256" key="2">
    <source>
        <dbReference type="ARBA" id="ARBA00022473"/>
    </source>
</evidence>
<evidence type="ECO:0000256" key="4">
    <source>
        <dbReference type="ARBA" id="ARBA00023125"/>
    </source>
</evidence>
<dbReference type="InterPro" id="IPR005333">
    <property type="entry name" value="Transcription_factor_TCP"/>
</dbReference>
<dbReference type="Proteomes" id="UP001054252">
    <property type="component" value="Unassembled WGS sequence"/>
</dbReference>
<feature type="domain" description="TCP" evidence="7">
    <location>
        <begin position="97"/>
        <end position="155"/>
    </location>
</feature>
<evidence type="ECO:0000313" key="10">
    <source>
        <dbReference type="Proteomes" id="UP001054252"/>
    </source>
</evidence>
<evidence type="ECO:0000256" key="5">
    <source>
        <dbReference type="ARBA" id="ARBA00023163"/>
    </source>
</evidence>
<keyword evidence="6" id="KW-0539">Nucleus</keyword>
<dbReference type="EMBL" id="BPVZ01000011">
    <property type="protein sequence ID" value="GKU97534.1"/>
    <property type="molecule type" value="Genomic_DNA"/>
</dbReference>
<dbReference type="PANTHER" id="PTHR31072:SF224">
    <property type="entry name" value="TRANSCRIPTION FACTOR TCP1"/>
    <property type="match status" value="1"/>
</dbReference>
<dbReference type="InterPro" id="IPR017887">
    <property type="entry name" value="TF_TCP_subgr"/>
</dbReference>
<dbReference type="AlphaFoldDB" id="A0AAV5IGQ0"/>
<dbReference type="GO" id="GO:0005634">
    <property type="term" value="C:nucleus"/>
    <property type="evidence" value="ECO:0007669"/>
    <property type="project" value="UniProtKB-SubCell"/>
</dbReference>
<dbReference type="GO" id="GO:0043565">
    <property type="term" value="F:sequence-specific DNA binding"/>
    <property type="evidence" value="ECO:0007669"/>
    <property type="project" value="TreeGrafter"/>
</dbReference>
<comment type="subcellular location">
    <subcellularLocation>
        <location evidence="1">Nucleus</location>
    </subcellularLocation>
</comment>
<dbReference type="PROSITE" id="PS51370">
    <property type="entry name" value="R"/>
    <property type="match status" value="1"/>
</dbReference>
<name>A0AAV5IGQ0_9ROSI</name>
<comment type="caution">
    <text evidence="9">The sequence shown here is derived from an EMBL/GenBank/DDBJ whole genome shotgun (WGS) entry which is preliminary data.</text>
</comment>
<dbReference type="PROSITE" id="PS51369">
    <property type="entry name" value="TCP"/>
    <property type="match status" value="1"/>
</dbReference>
<evidence type="ECO:0000259" key="7">
    <source>
        <dbReference type="PROSITE" id="PS51369"/>
    </source>
</evidence>
<reference evidence="9 10" key="1">
    <citation type="journal article" date="2021" name="Commun. Biol.">
        <title>The genome of Shorea leprosula (Dipterocarpaceae) highlights the ecological relevance of drought in aseasonal tropical rainforests.</title>
        <authorList>
            <person name="Ng K.K.S."/>
            <person name="Kobayashi M.J."/>
            <person name="Fawcett J.A."/>
            <person name="Hatakeyama M."/>
            <person name="Paape T."/>
            <person name="Ng C.H."/>
            <person name="Ang C.C."/>
            <person name="Tnah L.H."/>
            <person name="Lee C.T."/>
            <person name="Nishiyama T."/>
            <person name="Sese J."/>
            <person name="O'Brien M.J."/>
            <person name="Copetti D."/>
            <person name="Mohd Noor M.I."/>
            <person name="Ong R.C."/>
            <person name="Putra M."/>
            <person name="Sireger I.Z."/>
            <person name="Indrioko S."/>
            <person name="Kosugi Y."/>
            <person name="Izuno A."/>
            <person name="Isagi Y."/>
            <person name="Lee S.L."/>
            <person name="Shimizu K.K."/>
        </authorList>
    </citation>
    <scope>NUCLEOTIDE SEQUENCE [LARGE SCALE GENOMIC DNA]</scope>
    <source>
        <strain evidence="9">214</strain>
    </source>
</reference>
<evidence type="ECO:0000313" key="9">
    <source>
        <dbReference type="EMBL" id="GKU97534.1"/>
    </source>
</evidence>
<proteinExistence type="predicted"/>
<organism evidence="9 10">
    <name type="scientific">Rubroshorea leprosula</name>
    <dbReference type="NCBI Taxonomy" id="152421"/>
    <lineage>
        <taxon>Eukaryota</taxon>
        <taxon>Viridiplantae</taxon>
        <taxon>Streptophyta</taxon>
        <taxon>Embryophyta</taxon>
        <taxon>Tracheophyta</taxon>
        <taxon>Spermatophyta</taxon>
        <taxon>Magnoliopsida</taxon>
        <taxon>eudicotyledons</taxon>
        <taxon>Gunneridae</taxon>
        <taxon>Pentapetalae</taxon>
        <taxon>rosids</taxon>
        <taxon>malvids</taxon>
        <taxon>Malvales</taxon>
        <taxon>Dipterocarpaceae</taxon>
        <taxon>Rubroshorea</taxon>
    </lineage>
</organism>